<protein>
    <submittedName>
        <fullName evidence="7">LysR family transcriptional regulator</fullName>
    </submittedName>
</protein>
<dbReference type="InterPro" id="IPR036390">
    <property type="entry name" value="WH_DNA-bd_sf"/>
</dbReference>
<dbReference type="GO" id="GO:0043565">
    <property type="term" value="F:sequence-specific DNA binding"/>
    <property type="evidence" value="ECO:0007669"/>
    <property type="project" value="TreeGrafter"/>
</dbReference>
<keyword evidence="2" id="KW-0805">Transcription regulation</keyword>
<dbReference type="InterPro" id="IPR058163">
    <property type="entry name" value="LysR-type_TF_proteobact-type"/>
</dbReference>
<sequence length="345" mass="38147">MRREYHRPSDFPPGSGPPECRGRRARPTAVKSTAFVQKRTACARMTRKVRRKARVDWENIKYFLTLARSGTLTEAARRMNVQHSTISRRIARMEVEHGEPLFLRSREGFELSGAGRRLLLRAEAVERAVRALEPPGPAATLSGTVRVGVTEGYGGFVIPPVLRDLSIAHPDLEVELIVEPRIIRLPRNEADILINIDRPERGPYLMQKLMDYDLGLYAAPRYLAEAGVPAGRAELRGHRFVSYLPNIGPAKGVPAISVVPQAAQARTRSSSLGVQIALARAGVGIALLPTYAAGADDALEPVLPGEVTVRRGYWISAPTELRQVARVRRVWDAIVAGAREWRPAR</sequence>
<gene>
    <name evidence="7" type="ORF">DI556_20485</name>
</gene>
<comment type="caution">
    <text evidence="7">The sequence shown here is derived from an EMBL/GenBank/DDBJ whole genome shotgun (WGS) entry which is preliminary data.</text>
</comment>
<dbReference type="EMBL" id="QFPW01000026">
    <property type="protein sequence ID" value="PZQ46367.1"/>
    <property type="molecule type" value="Genomic_DNA"/>
</dbReference>
<dbReference type="InterPro" id="IPR005119">
    <property type="entry name" value="LysR_subst-bd"/>
</dbReference>
<keyword evidence="4" id="KW-0804">Transcription</keyword>
<proteinExistence type="inferred from homology"/>
<evidence type="ECO:0000313" key="7">
    <source>
        <dbReference type="EMBL" id="PZQ46367.1"/>
    </source>
</evidence>
<feature type="domain" description="HTH lysR-type" evidence="6">
    <location>
        <begin position="55"/>
        <end position="112"/>
    </location>
</feature>
<dbReference type="PROSITE" id="PS50931">
    <property type="entry name" value="HTH_LYSR"/>
    <property type="match status" value="1"/>
</dbReference>
<dbReference type="AlphaFoldDB" id="A0A2W5PNU1"/>
<dbReference type="SUPFAM" id="SSF53850">
    <property type="entry name" value="Periplasmic binding protein-like II"/>
    <property type="match status" value="1"/>
</dbReference>
<keyword evidence="3" id="KW-0238">DNA-binding</keyword>
<dbReference type="InterPro" id="IPR000847">
    <property type="entry name" value="LysR_HTH_N"/>
</dbReference>
<dbReference type="Gene3D" id="1.10.10.10">
    <property type="entry name" value="Winged helix-like DNA-binding domain superfamily/Winged helix DNA-binding domain"/>
    <property type="match status" value="1"/>
</dbReference>
<name>A0A2W5PNU1_RHOSU</name>
<dbReference type="Gene3D" id="3.40.190.290">
    <property type="match status" value="1"/>
</dbReference>
<evidence type="ECO:0000256" key="4">
    <source>
        <dbReference type="ARBA" id="ARBA00023163"/>
    </source>
</evidence>
<dbReference type="PANTHER" id="PTHR30537:SF3">
    <property type="entry name" value="TRANSCRIPTIONAL REGULATORY PROTEIN"/>
    <property type="match status" value="1"/>
</dbReference>
<evidence type="ECO:0000256" key="2">
    <source>
        <dbReference type="ARBA" id="ARBA00023015"/>
    </source>
</evidence>
<feature type="region of interest" description="Disordered" evidence="5">
    <location>
        <begin position="1"/>
        <end position="33"/>
    </location>
</feature>
<evidence type="ECO:0000256" key="5">
    <source>
        <dbReference type="SAM" id="MobiDB-lite"/>
    </source>
</evidence>
<comment type="similarity">
    <text evidence="1">Belongs to the LysR transcriptional regulatory family.</text>
</comment>
<dbReference type="Pfam" id="PF03466">
    <property type="entry name" value="LysR_substrate"/>
    <property type="match status" value="1"/>
</dbReference>
<dbReference type="Pfam" id="PF00126">
    <property type="entry name" value="HTH_1"/>
    <property type="match status" value="1"/>
</dbReference>
<evidence type="ECO:0000313" key="8">
    <source>
        <dbReference type="Proteomes" id="UP000249185"/>
    </source>
</evidence>
<dbReference type="SUPFAM" id="SSF46785">
    <property type="entry name" value="Winged helix' DNA-binding domain"/>
    <property type="match status" value="1"/>
</dbReference>
<dbReference type="GO" id="GO:0003700">
    <property type="term" value="F:DNA-binding transcription factor activity"/>
    <property type="evidence" value="ECO:0007669"/>
    <property type="project" value="InterPro"/>
</dbReference>
<dbReference type="InterPro" id="IPR036388">
    <property type="entry name" value="WH-like_DNA-bd_sf"/>
</dbReference>
<reference evidence="7 8" key="1">
    <citation type="submission" date="2017-08" db="EMBL/GenBank/DDBJ databases">
        <title>Infants hospitalized years apart are colonized by the same room-sourced microbial strains.</title>
        <authorList>
            <person name="Brooks B."/>
            <person name="Olm M.R."/>
            <person name="Firek B.A."/>
            <person name="Baker R."/>
            <person name="Thomas B.C."/>
            <person name="Morowitz M.J."/>
            <person name="Banfield J.F."/>
        </authorList>
    </citation>
    <scope>NUCLEOTIDE SEQUENCE [LARGE SCALE GENOMIC DNA]</scope>
    <source>
        <strain evidence="7">S2_005_002_R2_34</strain>
    </source>
</reference>
<organism evidence="7 8">
    <name type="scientific">Rhodovulum sulfidophilum</name>
    <name type="common">Rhodobacter sulfidophilus</name>
    <dbReference type="NCBI Taxonomy" id="35806"/>
    <lineage>
        <taxon>Bacteria</taxon>
        <taxon>Pseudomonadati</taxon>
        <taxon>Pseudomonadota</taxon>
        <taxon>Alphaproteobacteria</taxon>
        <taxon>Rhodobacterales</taxon>
        <taxon>Paracoccaceae</taxon>
        <taxon>Rhodovulum</taxon>
    </lineage>
</organism>
<evidence type="ECO:0000259" key="6">
    <source>
        <dbReference type="PROSITE" id="PS50931"/>
    </source>
</evidence>
<accession>A0A2W5PNU1</accession>
<dbReference type="PANTHER" id="PTHR30537">
    <property type="entry name" value="HTH-TYPE TRANSCRIPTIONAL REGULATOR"/>
    <property type="match status" value="1"/>
</dbReference>
<evidence type="ECO:0000256" key="3">
    <source>
        <dbReference type="ARBA" id="ARBA00023125"/>
    </source>
</evidence>
<dbReference type="GO" id="GO:0006351">
    <property type="term" value="P:DNA-templated transcription"/>
    <property type="evidence" value="ECO:0007669"/>
    <property type="project" value="TreeGrafter"/>
</dbReference>
<evidence type="ECO:0000256" key="1">
    <source>
        <dbReference type="ARBA" id="ARBA00009437"/>
    </source>
</evidence>
<dbReference type="Proteomes" id="UP000249185">
    <property type="component" value="Unassembled WGS sequence"/>
</dbReference>